<feature type="region of interest" description="Disordered" evidence="1">
    <location>
        <begin position="57"/>
        <end position="181"/>
    </location>
</feature>
<feature type="compositionally biased region" description="Pro residues" evidence="1">
    <location>
        <begin position="79"/>
        <end position="143"/>
    </location>
</feature>
<dbReference type="EMBL" id="JBEGDD010000001">
    <property type="protein sequence ID" value="MEQ7153990.1"/>
    <property type="molecule type" value="Genomic_DNA"/>
</dbReference>
<dbReference type="Proteomes" id="UP001445732">
    <property type="component" value="Unassembled WGS sequence"/>
</dbReference>
<reference evidence="2 3" key="1">
    <citation type="submission" date="2024-06" db="EMBL/GenBank/DDBJ databases">
        <title>Brevundimonas sp. C11.</title>
        <authorList>
            <person name="Maltman C."/>
        </authorList>
    </citation>
    <scope>NUCLEOTIDE SEQUENCE [LARGE SCALE GENOMIC DNA]</scope>
    <source>
        <strain evidence="2 3">C11</strain>
    </source>
</reference>
<dbReference type="PRINTS" id="PR01217">
    <property type="entry name" value="PRICHEXTENSN"/>
</dbReference>
<gene>
    <name evidence="2" type="ORF">ABN401_02055</name>
</gene>
<sequence>MAARAPSPAILGAILLHVGVAGLFLLPRAEREEITPIINSVPVSIVSSQVIEAAAADNPAEELVTEDAATAPPEEAIPEPAPPGPTPPVPAPPAPRPAPTPRPTPPRPTPPRPAPPTPTPPRPTPPRPTPPRPTPPRPAPTQPTAPLDLDALAGPRRPAPTPGPRAPTGQQGQGRASQATGPQIAAIFRQVDPAWPASVCERRDLRVVLDVTLSVDGRVVAGPTLVSPQSDPIYRVAADGVLRAFRERGVFDVPSNFPGGRFRPSYITQTVCQNR</sequence>
<protein>
    <submittedName>
        <fullName evidence="2">Uncharacterized protein</fullName>
    </submittedName>
</protein>
<evidence type="ECO:0000256" key="1">
    <source>
        <dbReference type="SAM" id="MobiDB-lite"/>
    </source>
</evidence>
<accession>A0ABV1NJI4</accession>
<evidence type="ECO:0000313" key="3">
    <source>
        <dbReference type="Proteomes" id="UP001445732"/>
    </source>
</evidence>
<evidence type="ECO:0000313" key="2">
    <source>
        <dbReference type="EMBL" id="MEQ7153990.1"/>
    </source>
</evidence>
<proteinExistence type="predicted"/>
<keyword evidence="3" id="KW-1185">Reference proteome</keyword>
<comment type="caution">
    <text evidence="2">The sequence shown here is derived from an EMBL/GenBank/DDBJ whole genome shotgun (WGS) entry which is preliminary data.</text>
</comment>
<dbReference type="RefSeq" id="WP_349683149.1">
    <property type="nucleotide sequence ID" value="NZ_JBEGDD010000001.1"/>
</dbReference>
<name>A0ABV1NJI4_9CAUL</name>
<organism evidence="2 3">
    <name type="scientific">Brevundimonas aurifodinae</name>
    <dbReference type="NCBI Taxonomy" id="1508312"/>
    <lineage>
        <taxon>Bacteria</taxon>
        <taxon>Pseudomonadati</taxon>
        <taxon>Pseudomonadota</taxon>
        <taxon>Alphaproteobacteria</taxon>
        <taxon>Caulobacterales</taxon>
        <taxon>Caulobacteraceae</taxon>
        <taxon>Brevundimonas</taxon>
    </lineage>
</organism>
<feature type="compositionally biased region" description="Low complexity" evidence="1">
    <location>
        <begin position="166"/>
        <end position="176"/>
    </location>
</feature>